<feature type="active site" description="Nucleophile" evidence="5">
    <location>
        <position position="227"/>
    </location>
</feature>
<feature type="chain" id="PRO_5011001485" evidence="7">
    <location>
        <begin position="20"/>
        <end position="339"/>
    </location>
</feature>
<evidence type="ECO:0000256" key="2">
    <source>
        <dbReference type="ARBA" id="ARBA00022737"/>
    </source>
</evidence>
<dbReference type="PRINTS" id="PR00737">
    <property type="entry name" value="GLHYDRLASE16"/>
</dbReference>
<dbReference type="CDD" id="cd00413">
    <property type="entry name" value="Glyco_hydrolase_16"/>
    <property type="match status" value="1"/>
</dbReference>
<evidence type="ECO:0000256" key="6">
    <source>
        <dbReference type="SAM" id="MobiDB-lite"/>
    </source>
</evidence>
<feature type="region of interest" description="Disordered" evidence="6">
    <location>
        <begin position="116"/>
        <end position="137"/>
    </location>
</feature>
<proteinExistence type="predicted"/>
<feature type="domain" description="CBM10" evidence="9">
    <location>
        <begin position="25"/>
        <end position="66"/>
    </location>
</feature>
<sequence length="339" mass="37870">MKSTILYLTFIASASIVSAELGVRDCFLNNVPKLKGYNCCKNSCNVTYKDNDGNWDVENGNWCGVPFSCFNGCWSMPDYPCCTNTKTAVYTDNAGNEWGMENNNWCGIIPEVTTAPKATTTQPSPQQTSSSQDTGDKCNWEEDFKSLDLNRWNLNSGGECIKVQNGMFIDSVSQSCPGSGNGGRMRTNVRYKSGKFEVRAKMPIASGLVPAIYFASTPDNTNGDQDEFDFELIGSNRMQTNLFIHGNGGREQIWNPPTDLSKDFHLYTFEWSSNAIVLKVDNEVIRTFNNPMPDQPSYFILTNWMCIGCDGWTGPADWSKQPYDFIVDYVKISDATCIE</sequence>
<organism evidence="10 11">
    <name type="scientific">Neocallimastix californiae</name>
    <dbReference type="NCBI Taxonomy" id="1754190"/>
    <lineage>
        <taxon>Eukaryota</taxon>
        <taxon>Fungi</taxon>
        <taxon>Fungi incertae sedis</taxon>
        <taxon>Chytridiomycota</taxon>
        <taxon>Chytridiomycota incertae sedis</taxon>
        <taxon>Neocallimastigomycetes</taxon>
        <taxon>Neocallimastigales</taxon>
        <taxon>Neocallimastigaceae</taxon>
        <taxon>Neocallimastix</taxon>
    </lineage>
</organism>
<keyword evidence="3" id="KW-0378">Hydrolase</keyword>
<dbReference type="PROSITE" id="PS51762">
    <property type="entry name" value="GH16_2"/>
    <property type="match status" value="1"/>
</dbReference>
<dbReference type="Gene3D" id="2.60.120.200">
    <property type="match status" value="1"/>
</dbReference>
<dbReference type="Pfam" id="PF02013">
    <property type="entry name" value="CBM_10"/>
    <property type="match status" value="2"/>
</dbReference>
<dbReference type="AlphaFoldDB" id="A0A1Y2BAI2"/>
<protein>
    <submittedName>
        <fullName evidence="10">Concanavalin A-like lectin/glucanase</fullName>
    </submittedName>
</protein>
<dbReference type="EMBL" id="MCOG01000168">
    <property type="protein sequence ID" value="ORY31696.1"/>
    <property type="molecule type" value="Genomic_DNA"/>
</dbReference>
<dbReference type="InterPro" id="IPR013320">
    <property type="entry name" value="ConA-like_dom_sf"/>
</dbReference>
<keyword evidence="2" id="KW-0677">Repeat</keyword>
<evidence type="ECO:0000256" key="7">
    <source>
        <dbReference type="SAM" id="SignalP"/>
    </source>
</evidence>
<dbReference type="SUPFAM" id="SSF64571">
    <property type="entry name" value="Cellulose docking domain, dockering"/>
    <property type="match status" value="2"/>
</dbReference>
<dbReference type="InterPro" id="IPR008264">
    <property type="entry name" value="Beta_glucanase"/>
</dbReference>
<evidence type="ECO:0000313" key="10">
    <source>
        <dbReference type="EMBL" id="ORY31696.1"/>
    </source>
</evidence>
<keyword evidence="11" id="KW-1185">Reference proteome</keyword>
<evidence type="ECO:0000259" key="8">
    <source>
        <dbReference type="PROSITE" id="PS51762"/>
    </source>
</evidence>
<dbReference type="GO" id="GO:0005975">
    <property type="term" value="P:carbohydrate metabolic process"/>
    <property type="evidence" value="ECO:0007669"/>
    <property type="project" value="InterPro"/>
</dbReference>
<dbReference type="InterPro" id="IPR002883">
    <property type="entry name" value="CBM10/Dockerin_dom"/>
</dbReference>
<evidence type="ECO:0000256" key="4">
    <source>
        <dbReference type="ARBA" id="ARBA00023295"/>
    </source>
</evidence>
<evidence type="ECO:0000256" key="3">
    <source>
        <dbReference type="ARBA" id="ARBA00022801"/>
    </source>
</evidence>
<accession>A0A1Y2BAI2</accession>
<keyword evidence="10" id="KW-0430">Lectin</keyword>
<dbReference type="STRING" id="1754190.A0A1Y2BAI2"/>
<feature type="active site" description="Proton donor" evidence="5">
    <location>
        <position position="231"/>
    </location>
</feature>
<dbReference type="PROSITE" id="PS51763">
    <property type="entry name" value="CBM10"/>
    <property type="match status" value="2"/>
</dbReference>
<dbReference type="PANTHER" id="PTHR31062">
    <property type="entry name" value="XYLOGLUCAN ENDOTRANSGLUCOSYLASE/HYDROLASE PROTEIN 8-RELATED"/>
    <property type="match status" value="1"/>
</dbReference>
<name>A0A1Y2BAI2_9FUNG</name>
<evidence type="ECO:0000256" key="1">
    <source>
        <dbReference type="ARBA" id="ARBA00022729"/>
    </source>
</evidence>
<dbReference type="Proteomes" id="UP000193920">
    <property type="component" value="Unassembled WGS sequence"/>
</dbReference>
<dbReference type="SUPFAM" id="SSF49899">
    <property type="entry name" value="Concanavalin A-like lectins/glucanases"/>
    <property type="match status" value="1"/>
</dbReference>
<evidence type="ECO:0000313" key="11">
    <source>
        <dbReference type="Proteomes" id="UP000193920"/>
    </source>
</evidence>
<keyword evidence="1 7" id="KW-0732">Signal</keyword>
<dbReference type="InterPro" id="IPR000757">
    <property type="entry name" value="Beta-glucanase-like"/>
</dbReference>
<dbReference type="InterPro" id="IPR009034">
    <property type="entry name" value="Dockerin_dom_fun_sf"/>
</dbReference>
<dbReference type="Pfam" id="PF00722">
    <property type="entry name" value="Glyco_hydro_16"/>
    <property type="match status" value="1"/>
</dbReference>
<dbReference type="Gene3D" id="3.90.1220.10">
    <property type="entry name" value="Cellulose docking domain, dockering"/>
    <property type="match status" value="2"/>
</dbReference>
<gene>
    <name evidence="10" type="ORF">LY90DRAFT_673626</name>
</gene>
<dbReference type="GO" id="GO:0030246">
    <property type="term" value="F:carbohydrate binding"/>
    <property type="evidence" value="ECO:0007669"/>
    <property type="project" value="UniProtKB-KW"/>
</dbReference>
<feature type="domain" description="GH16" evidence="8">
    <location>
        <begin position="72"/>
        <end position="338"/>
    </location>
</feature>
<evidence type="ECO:0000259" key="9">
    <source>
        <dbReference type="PROSITE" id="PS51763"/>
    </source>
</evidence>
<keyword evidence="4" id="KW-0326">Glycosidase</keyword>
<feature type="compositionally biased region" description="Low complexity" evidence="6">
    <location>
        <begin position="119"/>
        <end position="132"/>
    </location>
</feature>
<feature type="domain" description="CBM10" evidence="9">
    <location>
        <begin position="68"/>
        <end position="109"/>
    </location>
</feature>
<comment type="caution">
    <text evidence="10">The sequence shown here is derived from an EMBL/GenBank/DDBJ whole genome shotgun (WGS) entry which is preliminary data.</text>
</comment>
<reference evidence="10 11" key="1">
    <citation type="submission" date="2016-08" db="EMBL/GenBank/DDBJ databases">
        <title>A Parts List for Fungal Cellulosomes Revealed by Comparative Genomics.</title>
        <authorList>
            <consortium name="DOE Joint Genome Institute"/>
            <person name="Haitjema C.H."/>
            <person name="Gilmore S.P."/>
            <person name="Henske J.K."/>
            <person name="Solomon K.V."/>
            <person name="De Groot R."/>
            <person name="Kuo A."/>
            <person name="Mondo S.J."/>
            <person name="Salamov A.A."/>
            <person name="Labutti K."/>
            <person name="Zhao Z."/>
            <person name="Chiniquy J."/>
            <person name="Barry K."/>
            <person name="Brewer H.M."/>
            <person name="Purvine S.O."/>
            <person name="Wright A.T."/>
            <person name="Boxma B."/>
            <person name="Van Alen T."/>
            <person name="Hackstein J.H."/>
            <person name="Baker S.E."/>
            <person name="Grigoriev I.V."/>
            <person name="O'Malley M.A."/>
        </authorList>
    </citation>
    <scope>NUCLEOTIDE SEQUENCE [LARGE SCALE GENOMIC DNA]</scope>
    <source>
        <strain evidence="10 11">G1</strain>
    </source>
</reference>
<evidence type="ECO:0000256" key="5">
    <source>
        <dbReference type="PIRSR" id="PIRSR608264-1"/>
    </source>
</evidence>
<feature type="signal peptide" evidence="7">
    <location>
        <begin position="1"/>
        <end position="19"/>
    </location>
</feature>
<dbReference type="InterPro" id="IPR044791">
    <property type="entry name" value="Beta-glucanase/XTH"/>
</dbReference>
<dbReference type="OrthoDB" id="2106971at2759"/>
<dbReference type="GO" id="GO:0004553">
    <property type="term" value="F:hydrolase activity, hydrolyzing O-glycosyl compounds"/>
    <property type="evidence" value="ECO:0007669"/>
    <property type="project" value="InterPro"/>
</dbReference>